<proteinExistence type="predicted"/>
<keyword evidence="1" id="KW-1133">Transmembrane helix</keyword>
<reference evidence="2" key="1">
    <citation type="submission" date="2023-12" db="EMBL/GenBank/DDBJ databases">
        <title>Genome assembly of Anisodus tanguticus.</title>
        <authorList>
            <person name="Wang Y.-J."/>
        </authorList>
    </citation>
    <scope>NUCLEOTIDE SEQUENCE</scope>
    <source>
        <strain evidence="2">KB-2021</strain>
        <tissue evidence="2">Leaf</tissue>
    </source>
</reference>
<protein>
    <submittedName>
        <fullName evidence="2">Uncharacterized protein</fullName>
    </submittedName>
</protein>
<keyword evidence="1" id="KW-0472">Membrane</keyword>
<name>A0AAE1VPQ5_9SOLA</name>
<accession>A0AAE1VPQ5</accession>
<comment type="caution">
    <text evidence="2">The sequence shown here is derived from an EMBL/GenBank/DDBJ whole genome shotgun (WGS) entry which is preliminary data.</text>
</comment>
<gene>
    <name evidence="2" type="ORF">RND71_003178</name>
</gene>
<evidence type="ECO:0000313" key="3">
    <source>
        <dbReference type="Proteomes" id="UP001291623"/>
    </source>
</evidence>
<organism evidence="2 3">
    <name type="scientific">Anisodus tanguticus</name>
    <dbReference type="NCBI Taxonomy" id="243964"/>
    <lineage>
        <taxon>Eukaryota</taxon>
        <taxon>Viridiplantae</taxon>
        <taxon>Streptophyta</taxon>
        <taxon>Embryophyta</taxon>
        <taxon>Tracheophyta</taxon>
        <taxon>Spermatophyta</taxon>
        <taxon>Magnoliopsida</taxon>
        <taxon>eudicotyledons</taxon>
        <taxon>Gunneridae</taxon>
        <taxon>Pentapetalae</taxon>
        <taxon>asterids</taxon>
        <taxon>lamiids</taxon>
        <taxon>Solanales</taxon>
        <taxon>Solanaceae</taxon>
        <taxon>Solanoideae</taxon>
        <taxon>Hyoscyameae</taxon>
        <taxon>Anisodus</taxon>
    </lineage>
</organism>
<evidence type="ECO:0000313" key="2">
    <source>
        <dbReference type="EMBL" id="KAK4376882.1"/>
    </source>
</evidence>
<keyword evidence="1" id="KW-0812">Transmembrane</keyword>
<dbReference type="AlphaFoldDB" id="A0AAE1VPQ5"/>
<feature type="transmembrane region" description="Helical" evidence="1">
    <location>
        <begin position="50"/>
        <end position="71"/>
    </location>
</feature>
<dbReference type="EMBL" id="JAVYJV010000002">
    <property type="protein sequence ID" value="KAK4376882.1"/>
    <property type="molecule type" value="Genomic_DNA"/>
</dbReference>
<dbReference type="Proteomes" id="UP001291623">
    <property type="component" value="Unassembled WGS sequence"/>
</dbReference>
<sequence>MEALRVSSNPSYERLPASFYTSSLAETNNTNRVDSNNSSEFEHISVTQKVGSLLFIAIMVFVLIVGLFAILDSNMSRTINYSNTQIIGMHGIHLQSLAIYNLQSKVNSTFVAGCNVTFTITNKRDVEYFYDKGVIWVIFDEKIMWTLPTNEFYQAIGETTLVNASASPAKLETDLYVPRALASDRKLHEWQMFKVRFDIYYRGGVGRNGFNLGGLKYVCNVNMTFNDETTLVGGPSDCIGSIEDITIKVNEASLPYPPNLPAKRQKLMRPGTHLPTGHIVGKSVQCYQNTPIR</sequence>
<keyword evidence="3" id="KW-1185">Reference proteome</keyword>
<evidence type="ECO:0000256" key="1">
    <source>
        <dbReference type="SAM" id="Phobius"/>
    </source>
</evidence>